<name>A0A2V2N817_9EURY</name>
<gene>
    <name evidence="2" type="ORF">DLD82_07900</name>
</gene>
<reference evidence="2 3" key="1">
    <citation type="submission" date="2018-05" db="EMBL/GenBank/DDBJ databases">
        <title>Draft genome of Methanospirillum stamsii Pt1.</title>
        <authorList>
            <person name="Dueholm M.S."/>
            <person name="Nielsen P.H."/>
            <person name="Bakmann L.F."/>
            <person name="Otzen D.E."/>
        </authorList>
    </citation>
    <scope>NUCLEOTIDE SEQUENCE [LARGE SCALE GENOMIC DNA]</scope>
    <source>
        <strain evidence="2 3">Pt1</strain>
    </source>
</reference>
<evidence type="ECO:0000313" key="2">
    <source>
        <dbReference type="EMBL" id="PWR74810.1"/>
    </source>
</evidence>
<dbReference type="AlphaFoldDB" id="A0A2V2N817"/>
<proteinExistence type="predicted"/>
<dbReference type="RefSeq" id="WP_109940573.1">
    <property type="nucleotide sequence ID" value="NZ_CP176366.1"/>
</dbReference>
<dbReference type="Proteomes" id="UP000245934">
    <property type="component" value="Unassembled WGS sequence"/>
</dbReference>
<keyword evidence="3" id="KW-1185">Reference proteome</keyword>
<accession>A0A2V2N817</accession>
<evidence type="ECO:0000313" key="3">
    <source>
        <dbReference type="Proteomes" id="UP000245934"/>
    </source>
</evidence>
<dbReference type="GeneID" id="97610580"/>
<feature type="transmembrane region" description="Helical" evidence="1">
    <location>
        <begin position="82"/>
        <end position="99"/>
    </location>
</feature>
<keyword evidence="1" id="KW-0472">Membrane</keyword>
<protein>
    <submittedName>
        <fullName evidence="2">Uncharacterized protein</fullName>
    </submittedName>
</protein>
<keyword evidence="1" id="KW-1133">Transmembrane helix</keyword>
<comment type="caution">
    <text evidence="2">The sequence shown here is derived from an EMBL/GenBank/DDBJ whole genome shotgun (WGS) entry which is preliminary data.</text>
</comment>
<keyword evidence="1" id="KW-0812">Transmembrane</keyword>
<evidence type="ECO:0000256" key="1">
    <source>
        <dbReference type="SAM" id="Phobius"/>
    </source>
</evidence>
<organism evidence="2 3">
    <name type="scientific">Methanospirillum stamsii</name>
    <dbReference type="NCBI Taxonomy" id="1277351"/>
    <lineage>
        <taxon>Archaea</taxon>
        <taxon>Methanobacteriati</taxon>
        <taxon>Methanobacteriota</taxon>
        <taxon>Stenosarchaea group</taxon>
        <taxon>Methanomicrobia</taxon>
        <taxon>Methanomicrobiales</taxon>
        <taxon>Methanospirillaceae</taxon>
        <taxon>Methanospirillum</taxon>
    </lineage>
</organism>
<dbReference type="EMBL" id="QGMZ01000015">
    <property type="protein sequence ID" value="PWR74810.1"/>
    <property type="molecule type" value="Genomic_DNA"/>
</dbReference>
<sequence length="104" mass="11779">MPDDDIITDLRIDMAELRKDVAHVSKTLDQVKRELSQCMVGQEERIRTLEQTRPTWSDHAILANRISMIQSESDQRKTLDKILMVALTAGVSTVVSWVVSLRGS</sequence>